<evidence type="ECO:0000256" key="4">
    <source>
        <dbReference type="ARBA" id="ARBA00022723"/>
    </source>
</evidence>
<dbReference type="InterPro" id="IPR001128">
    <property type="entry name" value="Cyt_P450"/>
</dbReference>
<evidence type="ECO:0000313" key="8">
    <source>
        <dbReference type="Proteomes" id="UP001396898"/>
    </source>
</evidence>
<keyword evidence="6" id="KW-0560">Oxidoreductase</keyword>
<dbReference type="InterPro" id="IPR002403">
    <property type="entry name" value="Cyt_P450_E_grp-IV"/>
</dbReference>
<evidence type="ECO:0000256" key="2">
    <source>
        <dbReference type="ARBA" id="ARBA00010617"/>
    </source>
</evidence>
<dbReference type="PANTHER" id="PTHR24304">
    <property type="entry name" value="CYTOCHROME P450 FAMILY 7"/>
    <property type="match status" value="1"/>
</dbReference>
<evidence type="ECO:0000256" key="3">
    <source>
        <dbReference type="ARBA" id="ARBA00022617"/>
    </source>
</evidence>
<comment type="similarity">
    <text evidence="2">Belongs to the cytochrome P450 family.</text>
</comment>
<reference evidence="7 8" key="1">
    <citation type="submission" date="2023-01" db="EMBL/GenBank/DDBJ databases">
        <title>Analysis of 21 Apiospora genomes using comparative genomics revels a genus with tremendous synthesis potential of carbohydrate active enzymes and secondary metabolites.</title>
        <authorList>
            <person name="Sorensen T."/>
        </authorList>
    </citation>
    <scope>NUCLEOTIDE SEQUENCE [LARGE SCALE GENOMIC DNA]</scope>
    <source>
        <strain evidence="7 8">CBS 20057</strain>
    </source>
</reference>
<evidence type="ECO:0000256" key="1">
    <source>
        <dbReference type="ARBA" id="ARBA00001971"/>
    </source>
</evidence>
<dbReference type="InterPro" id="IPR036396">
    <property type="entry name" value="Cyt_P450_sf"/>
</dbReference>
<dbReference type="PRINTS" id="PR00465">
    <property type="entry name" value="EP450IV"/>
</dbReference>
<dbReference type="EMBL" id="JAQQWI010000002">
    <property type="protein sequence ID" value="KAK8037681.1"/>
    <property type="molecule type" value="Genomic_DNA"/>
</dbReference>
<dbReference type="Proteomes" id="UP001396898">
    <property type="component" value="Unassembled WGS sequence"/>
</dbReference>
<dbReference type="InterPro" id="IPR050529">
    <property type="entry name" value="CYP450_sterol_14alpha_dmase"/>
</dbReference>
<comment type="cofactor">
    <cofactor evidence="1">
        <name>heme</name>
        <dbReference type="ChEBI" id="CHEBI:30413"/>
    </cofactor>
</comment>
<keyword evidence="8" id="KW-1185">Reference proteome</keyword>
<name>A0ABR1STL5_9PEZI</name>
<dbReference type="SUPFAM" id="SSF48264">
    <property type="entry name" value="Cytochrome P450"/>
    <property type="match status" value="1"/>
</dbReference>
<gene>
    <name evidence="7" type="ORF">PG991_001027</name>
</gene>
<accession>A0ABR1STL5</accession>
<keyword evidence="4" id="KW-0479">Metal-binding</keyword>
<evidence type="ECO:0000256" key="6">
    <source>
        <dbReference type="ARBA" id="ARBA00023033"/>
    </source>
</evidence>
<keyword evidence="3" id="KW-0349">Heme</keyword>
<dbReference type="Pfam" id="PF00067">
    <property type="entry name" value="p450"/>
    <property type="match status" value="1"/>
</dbReference>
<proteinExistence type="inferred from homology"/>
<dbReference type="Gene3D" id="1.10.630.10">
    <property type="entry name" value="Cytochrome P450"/>
    <property type="match status" value="1"/>
</dbReference>
<keyword evidence="5" id="KW-0408">Iron</keyword>
<dbReference type="CDD" id="cd11040">
    <property type="entry name" value="CYP7_CYP8-like"/>
    <property type="match status" value="1"/>
</dbReference>
<evidence type="ECO:0000256" key="5">
    <source>
        <dbReference type="ARBA" id="ARBA00023004"/>
    </source>
</evidence>
<evidence type="ECO:0000313" key="7">
    <source>
        <dbReference type="EMBL" id="KAK8037681.1"/>
    </source>
</evidence>
<evidence type="ECO:0008006" key="9">
    <source>
        <dbReference type="Google" id="ProtNLM"/>
    </source>
</evidence>
<protein>
    <recommendedName>
        <fullName evidence="9">Cytochrome P450</fullName>
    </recommendedName>
</protein>
<dbReference type="PANTHER" id="PTHR24304:SF2">
    <property type="entry name" value="24-HYDROXYCHOLESTEROL 7-ALPHA-HYDROXYLASE"/>
    <property type="match status" value="1"/>
</dbReference>
<comment type="caution">
    <text evidence="7">The sequence shown here is derived from an EMBL/GenBank/DDBJ whole genome shotgun (WGS) entry which is preliminary data.</text>
</comment>
<organism evidence="7 8">
    <name type="scientific">Apiospora marii</name>
    <dbReference type="NCBI Taxonomy" id="335849"/>
    <lineage>
        <taxon>Eukaryota</taxon>
        <taxon>Fungi</taxon>
        <taxon>Dikarya</taxon>
        <taxon>Ascomycota</taxon>
        <taxon>Pezizomycotina</taxon>
        <taxon>Sordariomycetes</taxon>
        <taxon>Xylariomycetidae</taxon>
        <taxon>Amphisphaeriales</taxon>
        <taxon>Apiosporaceae</taxon>
        <taxon>Apiospora</taxon>
    </lineage>
</organism>
<keyword evidence="6" id="KW-0503">Monooxygenase</keyword>
<sequence length="448" mass="50452">MDADGIILATVLDVLANLSPYSSWGSKYTSAHLLLMCQPFSESQERHLIWPGTDQSKETGAIFRTIPVNPKQKSLIHHVEDVYRTQLLPGDQMDIWSRRFLDSVQSSLYGIRSLDFCTLKSEDCGMTQDDQLRAVSLYSLVSFFSVQATAHAMFGPHLHEINPRIVHDMLSFNEHVWMIVFRCPSILSLPVGKHRDKLMNTTRKFVRLHKEQRSQASWAMTSVLDGMENVGMDMESRASMILMIFWAAVSNEHNSCFWLLTNLLYDDSLMRLAQSETESAWKTGQLDIKTLCANCPNLDSIFNEVLRLNNTAAAARVVSQTVILGGKELRPGSTVVMPFRQLHLAEDAWGADVSEFRPSRFLERKSLARSPSFRPFGGGSSLCPGRTLVRHEVFGFLSVLLRRFHLSLATDKSGKRPPFPRLNSITPSFGINGPVPGMDVIIHIAERK</sequence>